<dbReference type="SUPFAM" id="SSF51905">
    <property type="entry name" value="FAD/NAD(P)-binding domain"/>
    <property type="match status" value="1"/>
</dbReference>
<dbReference type="STRING" id="1432141.A0A015IXA8"/>
<feature type="binding site" evidence="5">
    <location>
        <position position="132"/>
    </location>
    <ligand>
        <name>FAD</name>
        <dbReference type="ChEBI" id="CHEBI:57692"/>
    </ligand>
</feature>
<comment type="similarity">
    <text evidence="2">Belongs to the GMC oxidoreductase family.</text>
</comment>
<evidence type="ECO:0000256" key="1">
    <source>
        <dbReference type="ARBA" id="ARBA00001974"/>
    </source>
</evidence>
<proteinExistence type="inferred from homology"/>
<dbReference type="PANTHER" id="PTHR11552">
    <property type="entry name" value="GLUCOSE-METHANOL-CHOLINE GMC OXIDOREDUCTASE"/>
    <property type="match status" value="1"/>
</dbReference>
<dbReference type="SMR" id="A0A015IXA8"/>
<evidence type="ECO:0000256" key="3">
    <source>
        <dbReference type="ARBA" id="ARBA00022630"/>
    </source>
</evidence>
<dbReference type="Gene3D" id="3.50.50.60">
    <property type="entry name" value="FAD/NAD(P)-binding domain"/>
    <property type="match status" value="2"/>
</dbReference>
<dbReference type="Pfam" id="PF00732">
    <property type="entry name" value="GMC_oxred_N"/>
    <property type="match status" value="2"/>
</dbReference>
<evidence type="ECO:0000256" key="5">
    <source>
        <dbReference type="PIRSR" id="PIRSR000137-2"/>
    </source>
</evidence>
<dbReference type="Gene3D" id="3.30.560.10">
    <property type="entry name" value="Glucose Oxidase, domain 3"/>
    <property type="match status" value="2"/>
</dbReference>
<comment type="caution">
    <text evidence="7">The sequence shown here is derived from an EMBL/GenBank/DDBJ whole genome shotgun (WGS) entry which is preliminary data.</text>
</comment>
<dbReference type="PIRSF" id="PIRSF000137">
    <property type="entry name" value="Alcohol_oxidase"/>
    <property type="match status" value="1"/>
</dbReference>
<evidence type="ECO:0000259" key="6">
    <source>
        <dbReference type="PROSITE" id="PS00624"/>
    </source>
</evidence>
<dbReference type="OrthoDB" id="269227at2759"/>
<organism evidence="7 8">
    <name type="scientific">Rhizophagus irregularis (strain DAOM 197198w)</name>
    <name type="common">Glomus intraradices</name>
    <dbReference type="NCBI Taxonomy" id="1432141"/>
    <lineage>
        <taxon>Eukaryota</taxon>
        <taxon>Fungi</taxon>
        <taxon>Fungi incertae sedis</taxon>
        <taxon>Mucoromycota</taxon>
        <taxon>Glomeromycotina</taxon>
        <taxon>Glomeromycetes</taxon>
        <taxon>Glomerales</taxon>
        <taxon>Glomeraceae</taxon>
        <taxon>Rhizophagus</taxon>
    </lineage>
</organism>
<sequence length="617" mass="69222">MSSDLKLDKELKDDAEIRNLWLESIHIRDQQQIFKKTNEFYDFIIVGAGTAGCVLARELIYNIPNINILVLEAGPPNTQVNDIMRSPCGFPSVYRTSETDWGYSTEDQKMPSIVDPTKEVLNKGMPYARGKVIGGCSTINAMVYTRGQKADYDLWAAQGPEYKIWDYDHCLEAFKAVENNERKSPDEEFKKYHGFNGLLNVQDSSDDNYDILKDIYKIAKNLGIPYNNDFNGVRQNGVGEHQYTMKDGKRFSLADGYLTDALKKVETYPPSKPFEIGSPHGLSDDAAKFVAVNVKSFAHMLNIIWNEEKKDENVAIGVKYFYDGRVHESFIAPKGEVIICGGAINSPQILMLSGIGPKNNLEENNIKVRKELPVGRNLLEHPSCCVSAKVSVPNCTSASQLHYSSNGYELGMFYKSDIDGKIPSQEHFLDERPNIQFYANTVKLGLAIAEPGKNEILTLLSVLNLPSSVGHLELRSSNPFIHPKIFLNLYEKPDDLYNMMSSLKLSREILKQPPLSTVWGVKEIGFDTDKEMSDEDWEQYIRKVSITSSHPCGTVKMAPESQGGCINHRLQVYGTKNLRVVDASIFPTIPAGNLNAPTAMVAWKASRLIEEDYKNKA</sequence>
<name>A0A015IXA8_RHIIW</name>
<dbReference type="PROSITE" id="PS00624">
    <property type="entry name" value="GMC_OXRED_2"/>
    <property type="match status" value="1"/>
</dbReference>
<dbReference type="InterPro" id="IPR007867">
    <property type="entry name" value="GMC_OxRtase_C"/>
</dbReference>
<evidence type="ECO:0000313" key="7">
    <source>
        <dbReference type="EMBL" id="EXX61912.1"/>
    </source>
</evidence>
<keyword evidence="4 5" id="KW-0274">FAD</keyword>
<reference evidence="7 8" key="1">
    <citation type="submission" date="2014-02" db="EMBL/GenBank/DDBJ databases">
        <title>Single nucleus genome sequencing reveals high similarity among nuclei of an endomycorrhizal fungus.</title>
        <authorList>
            <person name="Lin K."/>
            <person name="Geurts R."/>
            <person name="Zhang Z."/>
            <person name="Limpens E."/>
            <person name="Saunders D.G."/>
            <person name="Mu D."/>
            <person name="Pang E."/>
            <person name="Cao H."/>
            <person name="Cha H."/>
            <person name="Lin T."/>
            <person name="Zhou Q."/>
            <person name="Shang Y."/>
            <person name="Li Y."/>
            <person name="Ivanov S."/>
            <person name="Sharma T."/>
            <person name="Velzen R.V."/>
            <person name="Ruijter N.D."/>
            <person name="Aanen D.K."/>
            <person name="Win J."/>
            <person name="Kamoun S."/>
            <person name="Bisseling T."/>
            <person name="Huang S."/>
        </authorList>
    </citation>
    <scope>NUCLEOTIDE SEQUENCE [LARGE SCALE GENOMIC DNA]</scope>
    <source>
        <strain evidence="8">DAOM197198w</strain>
    </source>
</reference>
<feature type="binding site" evidence="5">
    <location>
        <begin position="140"/>
        <end position="143"/>
    </location>
    <ligand>
        <name>FAD</name>
        <dbReference type="ChEBI" id="CHEBI:57692"/>
    </ligand>
</feature>
<dbReference type="SUPFAM" id="SSF54373">
    <property type="entry name" value="FAD-linked reductases, C-terminal domain"/>
    <property type="match status" value="1"/>
</dbReference>
<dbReference type="AlphaFoldDB" id="A0A015IXA8"/>
<protein>
    <recommendedName>
        <fullName evidence="6">Glucose-methanol-choline oxidoreductase N-terminal domain-containing protein</fullName>
    </recommendedName>
</protein>
<keyword evidence="3" id="KW-0285">Flavoprotein</keyword>
<dbReference type="HOGENOM" id="CLU_002865_7_1_1"/>
<feature type="domain" description="Glucose-methanol-choline oxidoreductase N-terminal" evidence="6">
    <location>
        <begin position="342"/>
        <end position="356"/>
    </location>
</feature>
<dbReference type="Proteomes" id="UP000022910">
    <property type="component" value="Unassembled WGS sequence"/>
</dbReference>
<dbReference type="EMBL" id="JEMT01024956">
    <property type="protein sequence ID" value="EXX61912.1"/>
    <property type="molecule type" value="Genomic_DNA"/>
</dbReference>
<accession>A0A015IXA8</accession>
<evidence type="ECO:0000256" key="2">
    <source>
        <dbReference type="ARBA" id="ARBA00010790"/>
    </source>
</evidence>
<gene>
    <name evidence="7" type="ORF">RirG_166750</name>
</gene>
<evidence type="ECO:0000256" key="4">
    <source>
        <dbReference type="ARBA" id="ARBA00022827"/>
    </source>
</evidence>
<dbReference type="InterPro" id="IPR000172">
    <property type="entry name" value="GMC_OxRdtase_N"/>
</dbReference>
<dbReference type="GO" id="GO:0050660">
    <property type="term" value="F:flavin adenine dinucleotide binding"/>
    <property type="evidence" value="ECO:0007669"/>
    <property type="project" value="InterPro"/>
</dbReference>
<evidence type="ECO:0000313" key="8">
    <source>
        <dbReference type="Proteomes" id="UP000022910"/>
    </source>
</evidence>
<dbReference type="InterPro" id="IPR036188">
    <property type="entry name" value="FAD/NAD-bd_sf"/>
</dbReference>
<dbReference type="Pfam" id="PF05199">
    <property type="entry name" value="GMC_oxred_C"/>
    <property type="match status" value="1"/>
</dbReference>
<comment type="cofactor">
    <cofactor evidence="1 5">
        <name>FAD</name>
        <dbReference type="ChEBI" id="CHEBI:57692"/>
    </cofactor>
</comment>
<keyword evidence="8" id="KW-1185">Reference proteome</keyword>
<dbReference type="GO" id="GO:0016614">
    <property type="term" value="F:oxidoreductase activity, acting on CH-OH group of donors"/>
    <property type="evidence" value="ECO:0007669"/>
    <property type="project" value="InterPro"/>
</dbReference>
<dbReference type="InterPro" id="IPR012132">
    <property type="entry name" value="GMC_OxRdtase"/>
</dbReference>
<dbReference type="PANTHER" id="PTHR11552:SF147">
    <property type="entry name" value="CHOLINE DEHYDROGENASE, MITOCHONDRIAL"/>
    <property type="match status" value="1"/>
</dbReference>